<dbReference type="InParanoid" id="F2UDQ2"/>
<evidence type="ECO:0000313" key="3">
    <source>
        <dbReference type="Proteomes" id="UP000007799"/>
    </source>
</evidence>
<name>F2UDQ2_SALR5</name>
<dbReference type="RefSeq" id="XP_004993004.1">
    <property type="nucleotide sequence ID" value="XM_004992947.1"/>
</dbReference>
<dbReference type="AlphaFoldDB" id="F2UDQ2"/>
<evidence type="ECO:0000313" key="2">
    <source>
        <dbReference type="EMBL" id="EGD74747.1"/>
    </source>
</evidence>
<sequence length="461" mass="50304">MRDGKCAPVTRRLRATVAVITLWCVVAASIIVGIAHADQTTGISTNITGSSSSISSRSVEDPSANAEYVLGVVNRTYFYGVTRPMVDRLLNRSSIPHLIDILGMGDTFEFQDNTVVFLGYLSNDTDDAVAALRSYWSAFTTATTAAARRSVLLIPHALSLMIQLRQSSKARDFALELMAHLEAPEHSAIHAILPRISARRREQAEAAASIVKQLVRGLALDNESAAMVGFEQVVTAADALPPNDDLTAALGLLTVSLQRELDQGVQRDLTRQQDHGDGFFSFFPRKTNNDNASSGSNNDDDDDSVYSAAQGDEAILMSWCQHTAITDPFTEEVVTAVTHDMSVVTAQAQSDFDVPCCIGFANAGQGVAFAYRLLLHLYPHRILYTEIFYEDLTGPHGNHYFRALQHLLGMKPTALNTAGLVRVHPGHCSAKITNWPALRRYFLKHGLHQAVRACELPAGKI</sequence>
<evidence type="ECO:0000256" key="1">
    <source>
        <dbReference type="SAM" id="MobiDB-lite"/>
    </source>
</evidence>
<dbReference type="Proteomes" id="UP000007799">
    <property type="component" value="Unassembled WGS sequence"/>
</dbReference>
<accession>F2UDQ2</accession>
<dbReference type="KEGG" id="sre:PTSG_06110"/>
<gene>
    <name evidence="2" type="ORF">PTSG_06110</name>
</gene>
<reference evidence="2" key="1">
    <citation type="submission" date="2009-08" db="EMBL/GenBank/DDBJ databases">
        <title>Annotation of Salpingoeca rosetta.</title>
        <authorList>
            <consortium name="The Broad Institute Genome Sequencing Platform"/>
            <person name="Russ C."/>
            <person name="Cuomo C."/>
            <person name="Burger G."/>
            <person name="Gray M.W."/>
            <person name="Holland P.W.H."/>
            <person name="King N."/>
            <person name="Lang F.B.F."/>
            <person name="Roger A.J."/>
            <person name="Ruiz-Trillo I."/>
            <person name="Young S.K."/>
            <person name="Zeng Q."/>
            <person name="Gargeya S."/>
            <person name="Alvarado L."/>
            <person name="Berlin A."/>
            <person name="Chapman S.B."/>
            <person name="Chen Z."/>
            <person name="Freedman E."/>
            <person name="Gellesch M."/>
            <person name="Goldberg J."/>
            <person name="Griggs A."/>
            <person name="Gujja S."/>
            <person name="Heilman E."/>
            <person name="Heiman D."/>
            <person name="Howarth C."/>
            <person name="Mehta T."/>
            <person name="Neiman D."/>
            <person name="Pearson M."/>
            <person name="Roberts A."/>
            <person name="Saif S."/>
            <person name="Shea T."/>
            <person name="Shenoy N."/>
            <person name="Sisk P."/>
            <person name="Stolte C."/>
            <person name="Sykes S."/>
            <person name="White J."/>
            <person name="Yandava C."/>
            <person name="Haas B."/>
            <person name="Nusbaum C."/>
            <person name="Birren B."/>
        </authorList>
    </citation>
    <scope>NUCLEOTIDE SEQUENCE [LARGE SCALE GENOMIC DNA]</scope>
    <source>
        <strain evidence="2">ATCC 50818</strain>
    </source>
</reference>
<dbReference type="GeneID" id="16073577"/>
<protein>
    <submittedName>
        <fullName evidence="2">Uncharacterized protein</fullName>
    </submittedName>
</protein>
<keyword evidence="3" id="KW-1185">Reference proteome</keyword>
<feature type="region of interest" description="Disordered" evidence="1">
    <location>
        <begin position="283"/>
        <end position="305"/>
    </location>
</feature>
<organism evidence="3">
    <name type="scientific">Salpingoeca rosetta (strain ATCC 50818 / BSB-021)</name>
    <dbReference type="NCBI Taxonomy" id="946362"/>
    <lineage>
        <taxon>Eukaryota</taxon>
        <taxon>Choanoflagellata</taxon>
        <taxon>Craspedida</taxon>
        <taxon>Salpingoecidae</taxon>
        <taxon>Salpingoeca</taxon>
    </lineage>
</organism>
<proteinExistence type="predicted"/>
<dbReference type="EMBL" id="GL832969">
    <property type="protein sequence ID" value="EGD74747.1"/>
    <property type="molecule type" value="Genomic_DNA"/>
</dbReference>